<organism evidence="2 3">
    <name type="scientific">Pseudomonas aeruginosa</name>
    <dbReference type="NCBI Taxonomy" id="287"/>
    <lineage>
        <taxon>Bacteria</taxon>
        <taxon>Pseudomonadati</taxon>
        <taxon>Pseudomonadota</taxon>
        <taxon>Gammaproteobacteria</taxon>
        <taxon>Pseudomonadales</taxon>
        <taxon>Pseudomonadaceae</taxon>
        <taxon>Pseudomonas</taxon>
    </lineage>
</organism>
<dbReference type="SUPFAM" id="SSF103473">
    <property type="entry name" value="MFS general substrate transporter"/>
    <property type="match status" value="1"/>
</dbReference>
<feature type="transmembrane region" description="Helical" evidence="1">
    <location>
        <begin position="45"/>
        <end position="67"/>
    </location>
</feature>
<comment type="caution">
    <text evidence="2">The sequence shown here is derived from an EMBL/GenBank/DDBJ whole genome shotgun (WGS) entry which is preliminary data.</text>
</comment>
<evidence type="ECO:0008006" key="4">
    <source>
        <dbReference type="Google" id="ProtNLM"/>
    </source>
</evidence>
<evidence type="ECO:0000313" key="3">
    <source>
        <dbReference type="Proteomes" id="UP000270834"/>
    </source>
</evidence>
<dbReference type="EMBL" id="RBSQ01000615">
    <property type="protein sequence ID" value="RMS54989.1"/>
    <property type="molecule type" value="Genomic_DNA"/>
</dbReference>
<keyword evidence="1" id="KW-0472">Membrane</keyword>
<dbReference type="PANTHER" id="PTHR35370:SF4">
    <property type="entry name" value="TYPE VI SECRETION SYSTEM BASEPLATE SUBUNIT TSSF"/>
    <property type="match status" value="1"/>
</dbReference>
<dbReference type="Pfam" id="PF05947">
    <property type="entry name" value="T6SS_TssF"/>
    <property type="match status" value="1"/>
</dbReference>
<feature type="transmembrane region" description="Helical" evidence="1">
    <location>
        <begin position="74"/>
        <end position="90"/>
    </location>
</feature>
<dbReference type="AlphaFoldDB" id="A0A3M5DY09"/>
<sequence>MSEVNPRQGRLACIYFFAMAGLVIGNLMGRIPALKEQTQLDERALGQALLGVGVGALTAFPLSGFLVQRIGSRSVVIGGCLIMLLVFPLLGLSQGWWQLALAFYVLGVSFAGMDVAMNIQAVDVERLLEGFAFLTGRLRQKLDDELPELSHSMMHLLWPNYMRPLPAFSILQFDPLTRPGGALRVERDTPVESRPVGEVACRFRTCYATEVLPLVLEALNYSVTGEGALLGLRLAMNCDGHLGELGLSRLRLHLAGERYISQMLYLCLLRNLESIQLIPLDAHGRPLDGVAGKPMSFRLTGERVQPVGFAEDEALIPYPLNTFRGYRYLQEYFAFQDKFLFVDVDGLDLLGALPEETLKQVRGLELRFDIRKSGIQRLHPTLENVKLYCTPVANLFRHDALPIRLDGKQDEYLLMPAEYSLEDCGVFSVEGVTGWRPGGLGYQAYVPFESFEHDPSFDVPEARPHYSVRQRTSLLHDGLDTYLSFGIRHPEQIETLSVELTCTNQNLPQRLRLGDICVACEGTPEFLGFRNITPATPSYAPPLNRDFLWKLISNMSLNYLSLANVDALKVILETYDLPRYYDQHAAKVSKRLLGGLKAVRHEHVDRLHRGLPLRGLRTELTIDPEGYIGEGDLFVFASVLNEFFALYASINSYHELRVRSTQGDVYQWKPRMGLQPLL</sequence>
<accession>A0A3M5DY09</accession>
<dbReference type="Proteomes" id="UP000270834">
    <property type="component" value="Unassembled WGS sequence"/>
</dbReference>
<feature type="transmembrane region" description="Helical" evidence="1">
    <location>
        <begin position="12"/>
        <end position="33"/>
    </location>
</feature>
<dbReference type="NCBIfam" id="TIGR03359">
    <property type="entry name" value="VI_chp_6"/>
    <property type="match status" value="1"/>
</dbReference>
<reference evidence="2 3" key="1">
    <citation type="submission" date="2018-08" db="EMBL/GenBank/DDBJ databases">
        <title>Recombination of ecologically and evolutionarily significant loci maintains genetic cohesion in the Pseudomonas syringae species complex.</title>
        <authorList>
            <person name="Dillon M."/>
            <person name="Thakur S."/>
            <person name="Almeida R.N.D."/>
            <person name="Weir B.S."/>
            <person name="Guttman D.S."/>
        </authorList>
    </citation>
    <scope>NUCLEOTIDE SEQUENCE [LARGE SCALE GENOMIC DNA]</scope>
    <source>
        <strain evidence="2 3">ICMP 7846</strain>
    </source>
</reference>
<protein>
    <recommendedName>
        <fullName evidence="4">Type VI secretion system baseplate subunit TssF</fullName>
    </recommendedName>
</protein>
<dbReference type="PANTHER" id="PTHR35370">
    <property type="entry name" value="CYTOPLASMIC PROTEIN-RELATED-RELATED"/>
    <property type="match status" value="1"/>
</dbReference>
<gene>
    <name evidence="2" type="ORF">ALP65_01711</name>
</gene>
<dbReference type="InterPro" id="IPR010272">
    <property type="entry name" value="T6SS_TssF"/>
</dbReference>
<name>A0A3M5DY09_PSEAI</name>
<keyword evidence="1" id="KW-0812">Transmembrane</keyword>
<dbReference type="InterPro" id="IPR036259">
    <property type="entry name" value="MFS_trans_sf"/>
</dbReference>
<proteinExistence type="predicted"/>
<keyword evidence="1" id="KW-1133">Transmembrane helix</keyword>
<evidence type="ECO:0000256" key="1">
    <source>
        <dbReference type="SAM" id="Phobius"/>
    </source>
</evidence>
<dbReference type="PIRSF" id="PIRSF028304">
    <property type="entry name" value="UCP028304"/>
    <property type="match status" value="1"/>
</dbReference>
<dbReference type="GO" id="GO:0022857">
    <property type="term" value="F:transmembrane transporter activity"/>
    <property type="evidence" value="ECO:0007669"/>
    <property type="project" value="InterPro"/>
</dbReference>
<evidence type="ECO:0000313" key="2">
    <source>
        <dbReference type="EMBL" id="RMS54989.1"/>
    </source>
</evidence>
<dbReference type="Gene3D" id="1.20.1250.20">
    <property type="entry name" value="MFS general substrate transporter like domains"/>
    <property type="match status" value="1"/>
</dbReference>